<evidence type="ECO:0000256" key="10">
    <source>
        <dbReference type="RuleBase" id="RU000509"/>
    </source>
</evidence>
<dbReference type="PROSITE" id="PS00506">
    <property type="entry name" value="BETA_AMYLASE_1"/>
    <property type="match status" value="1"/>
</dbReference>
<proteinExistence type="inferred from homology"/>
<dbReference type="EMBL" id="BSYO01000023">
    <property type="protein sequence ID" value="GMH21713.1"/>
    <property type="molecule type" value="Genomic_DNA"/>
</dbReference>
<gene>
    <name evidence="11" type="ORF">Nepgr_023555</name>
</gene>
<feature type="binding site" evidence="9">
    <location>
        <position position="448"/>
    </location>
    <ligand>
        <name>substrate</name>
    </ligand>
</feature>
<evidence type="ECO:0000256" key="6">
    <source>
        <dbReference type="ARBA" id="ARBA00023295"/>
    </source>
</evidence>
<protein>
    <recommendedName>
        <fullName evidence="3 10">Beta-amylase</fullName>
        <ecNumber evidence="3 10">3.2.1.2</ecNumber>
    </recommendedName>
</protein>
<feature type="binding site" evidence="9">
    <location>
        <position position="406"/>
    </location>
    <ligand>
        <name>substrate</name>
    </ligand>
</feature>
<feature type="binding site" evidence="9">
    <location>
        <position position="401"/>
    </location>
    <ligand>
        <name>substrate</name>
    </ligand>
</feature>
<comment type="catalytic activity">
    <reaction evidence="1 10">
        <text>Hydrolysis of (1-&gt;4)-alpha-D-glucosidic linkages in polysaccharides so as to remove successive maltose units from the non-reducing ends of the chains.</text>
        <dbReference type="EC" id="3.2.1.2"/>
    </reaction>
</comment>
<dbReference type="InterPro" id="IPR017853">
    <property type="entry name" value="GH"/>
</dbReference>
<sequence>MATMWFQGSLCTAAMTPRSVSIHPMSSLFAPAVIYPTLSSSWRSISLSNRSADCRTILLKRSSCWMPARARSLAAVADGGDSIEDGSILDDGSIVTTDEVEVHKHFKLPERDFTGTPYVPVYVMLPLCSINMDCELVDADGLLEQLKVLKSVDVDGVMVDCWWGIVEANAPQQYRWSGYKQLFQIVRNLDLKLQVVLSFHECGGNVGDDVHIPLPHWVTEIGQSNPDIYFTDREGRRNTECLSWGIDKERILRGRTAVEAYFDYMRSFRVELDEFFESGTISEIEVGLGPCGELRYPSYPAKNGWRYPGIGEFQCYDRYLLKSLWKAAEARGHLSWARGPDNAGSYNSWPHETQFFRDGGDYDSYYGRFFLNWYSQVLTDHGDRVLALANLAFEGTCIAVKLSGIHWWYKTASHAGELTAGFYNPSNRDGYAAIAKMLKKHRVALNFTCVELRTLDQQEDYPEALADPEGLVWQVLNAAWDVGIPVASENALPCYDREGYNKILENAKPRKDPDGKHLSAFTYLRLSSVLMEKDNFLEFERFVKRMHGEAVQDLQLQSS</sequence>
<dbReference type="InterPro" id="IPR001554">
    <property type="entry name" value="Glyco_hydro_14"/>
</dbReference>
<dbReference type="Proteomes" id="UP001279734">
    <property type="component" value="Unassembled WGS sequence"/>
</dbReference>
<dbReference type="PANTHER" id="PTHR31352:SF58">
    <property type="entry name" value="BETA-AMYLASE 2, CHLOROPLASTIC"/>
    <property type="match status" value="1"/>
</dbReference>
<keyword evidence="6 10" id="KW-0326">Glycosidase</keyword>
<dbReference type="FunFam" id="3.20.20.80:FF:000066">
    <property type="entry name" value="Beta-amylase"/>
    <property type="match status" value="1"/>
</dbReference>
<feature type="binding site" evidence="9">
    <location>
        <begin position="490"/>
        <end position="491"/>
    </location>
    <ligand>
        <name>substrate</name>
    </ligand>
</feature>
<dbReference type="PANTHER" id="PTHR31352">
    <property type="entry name" value="BETA-AMYLASE 1, CHLOROPLASTIC"/>
    <property type="match status" value="1"/>
</dbReference>
<keyword evidence="5 10" id="KW-0119">Carbohydrate metabolism</keyword>
<name>A0AAD3T2C7_NEPGR</name>
<dbReference type="PRINTS" id="PR00750">
    <property type="entry name" value="BETAAMYLASE"/>
</dbReference>
<evidence type="ECO:0000256" key="3">
    <source>
        <dbReference type="ARBA" id="ARBA00012594"/>
    </source>
</evidence>
<dbReference type="GO" id="GO:0000272">
    <property type="term" value="P:polysaccharide catabolic process"/>
    <property type="evidence" value="ECO:0007669"/>
    <property type="project" value="UniProtKB-KW"/>
</dbReference>
<feature type="active site" description="Proton donor" evidence="8">
    <location>
        <position position="293"/>
    </location>
</feature>
<dbReference type="InterPro" id="IPR001371">
    <property type="entry name" value="Glyco_hydro_14B_pln"/>
</dbReference>
<dbReference type="InterPro" id="IPR018238">
    <property type="entry name" value="Glyco_hydro_14_CS"/>
</dbReference>
<keyword evidence="7 10" id="KW-0624">Polysaccharide degradation</keyword>
<evidence type="ECO:0000256" key="1">
    <source>
        <dbReference type="ARBA" id="ARBA00000546"/>
    </source>
</evidence>
<feature type="binding site" evidence="9">
    <location>
        <position position="160"/>
    </location>
    <ligand>
        <name>substrate</name>
    </ligand>
</feature>
<evidence type="ECO:0000313" key="11">
    <source>
        <dbReference type="EMBL" id="GMH21713.1"/>
    </source>
</evidence>
<evidence type="ECO:0000256" key="7">
    <source>
        <dbReference type="ARBA" id="ARBA00023326"/>
    </source>
</evidence>
<keyword evidence="4 10" id="KW-0378">Hydrolase</keyword>
<evidence type="ECO:0000313" key="12">
    <source>
        <dbReference type="Proteomes" id="UP001279734"/>
    </source>
</evidence>
<comment type="caution">
    <text evidence="11">The sequence shown here is derived from an EMBL/GenBank/DDBJ whole genome shotgun (WGS) entry which is preliminary data.</text>
</comment>
<evidence type="ECO:0000256" key="8">
    <source>
        <dbReference type="PIRSR" id="PIRSR601554-1"/>
    </source>
</evidence>
<evidence type="ECO:0000256" key="2">
    <source>
        <dbReference type="ARBA" id="ARBA00005652"/>
    </source>
</evidence>
<evidence type="ECO:0000256" key="4">
    <source>
        <dbReference type="ARBA" id="ARBA00022801"/>
    </source>
</evidence>
<dbReference type="AlphaFoldDB" id="A0AAD3T2C7"/>
<dbReference type="Pfam" id="PF01373">
    <property type="entry name" value="Glyco_hydro_14"/>
    <property type="match status" value="1"/>
</dbReference>
<accession>A0AAD3T2C7</accession>
<evidence type="ECO:0000256" key="9">
    <source>
        <dbReference type="PIRSR" id="PIRSR601554-2"/>
    </source>
</evidence>
<dbReference type="Gene3D" id="3.20.20.80">
    <property type="entry name" value="Glycosidases"/>
    <property type="match status" value="1"/>
</dbReference>
<organism evidence="11 12">
    <name type="scientific">Nepenthes gracilis</name>
    <name type="common">Slender pitcher plant</name>
    <dbReference type="NCBI Taxonomy" id="150966"/>
    <lineage>
        <taxon>Eukaryota</taxon>
        <taxon>Viridiplantae</taxon>
        <taxon>Streptophyta</taxon>
        <taxon>Embryophyta</taxon>
        <taxon>Tracheophyta</taxon>
        <taxon>Spermatophyta</taxon>
        <taxon>Magnoliopsida</taxon>
        <taxon>eudicotyledons</taxon>
        <taxon>Gunneridae</taxon>
        <taxon>Pentapetalae</taxon>
        <taxon>Caryophyllales</taxon>
        <taxon>Nepenthaceae</taxon>
        <taxon>Nepenthes</taxon>
    </lineage>
</organism>
<dbReference type="GO" id="GO:0016161">
    <property type="term" value="F:beta-amylase activity"/>
    <property type="evidence" value="ECO:0007669"/>
    <property type="project" value="UniProtKB-EC"/>
</dbReference>
<feature type="binding site" evidence="9">
    <location>
        <position position="200"/>
    </location>
    <ligand>
        <name>substrate</name>
    </ligand>
</feature>
<dbReference type="EC" id="3.2.1.2" evidence="3 10"/>
<reference evidence="11" key="1">
    <citation type="submission" date="2023-05" db="EMBL/GenBank/DDBJ databases">
        <title>Nepenthes gracilis genome sequencing.</title>
        <authorList>
            <person name="Fukushima K."/>
        </authorList>
    </citation>
    <scope>NUCLEOTIDE SEQUENCE</scope>
    <source>
        <strain evidence="11">SING2019-196</strain>
    </source>
</reference>
<evidence type="ECO:0000256" key="5">
    <source>
        <dbReference type="ARBA" id="ARBA00023277"/>
    </source>
</evidence>
<feature type="binding site" evidence="9">
    <location>
        <position position="525"/>
    </location>
    <ligand>
        <name>substrate</name>
    </ligand>
</feature>
<feature type="active site" description="Proton acceptor" evidence="8">
    <location>
        <position position="489"/>
    </location>
</feature>
<feature type="binding site" evidence="9">
    <location>
        <position position="208"/>
    </location>
    <ligand>
        <name>substrate</name>
    </ligand>
</feature>
<dbReference type="PRINTS" id="PR00842">
    <property type="entry name" value="GLHYDLASE14B"/>
</dbReference>
<comment type="similarity">
    <text evidence="2 10">Belongs to the glycosyl hydrolase 14 family.</text>
</comment>
<keyword evidence="12" id="KW-1185">Reference proteome</keyword>
<dbReference type="SUPFAM" id="SSF51445">
    <property type="entry name" value="(Trans)glycosidases"/>
    <property type="match status" value="1"/>
</dbReference>